<comment type="caution">
    <text evidence="2">The sequence shown here is derived from an EMBL/GenBank/DDBJ whole genome shotgun (WGS) entry which is preliminary data.</text>
</comment>
<name>A0AA38VDJ6_9PEZI</name>
<keyword evidence="3" id="KW-1185">Reference proteome</keyword>
<evidence type="ECO:0000256" key="1">
    <source>
        <dbReference type="SAM" id="MobiDB-lite"/>
    </source>
</evidence>
<accession>A0AA38VDJ6</accession>
<evidence type="ECO:0000313" key="2">
    <source>
        <dbReference type="EMBL" id="KAJ9132143.1"/>
    </source>
</evidence>
<reference evidence="2" key="1">
    <citation type="submission" date="2022-07" db="EMBL/GenBank/DDBJ databases">
        <title>Fungi with potential for degradation of polypropylene.</title>
        <authorList>
            <person name="Gostincar C."/>
        </authorList>
    </citation>
    <scope>NUCLEOTIDE SEQUENCE</scope>
    <source>
        <strain evidence="2">EXF-13308</strain>
    </source>
</reference>
<sequence length="123" mass="12916">MSTARDPTSRLRAGLNPLLTTSLNVYPQQSNTPLSAVSYASTSHNGFSSTQTPVSAIQPYNPQAWISSPIAGPDRPVGLSPDSQASPPPPPPYSPPRSQRPASTACQPVIPAATGHRRKGFLS</sequence>
<evidence type="ECO:0000313" key="3">
    <source>
        <dbReference type="Proteomes" id="UP001174694"/>
    </source>
</evidence>
<dbReference type="Proteomes" id="UP001174694">
    <property type="component" value="Unassembled WGS sequence"/>
</dbReference>
<protein>
    <submittedName>
        <fullName evidence="2">Uncharacterized protein</fullName>
    </submittedName>
</protein>
<dbReference type="AlphaFoldDB" id="A0AA38VDJ6"/>
<dbReference type="EMBL" id="JANBVO010000060">
    <property type="protein sequence ID" value="KAJ9132143.1"/>
    <property type="molecule type" value="Genomic_DNA"/>
</dbReference>
<feature type="region of interest" description="Disordered" evidence="1">
    <location>
        <begin position="64"/>
        <end position="123"/>
    </location>
</feature>
<organism evidence="2 3">
    <name type="scientific">Pleurostoma richardsiae</name>
    <dbReference type="NCBI Taxonomy" id="41990"/>
    <lineage>
        <taxon>Eukaryota</taxon>
        <taxon>Fungi</taxon>
        <taxon>Dikarya</taxon>
        <taxon>Ascomycota</taxon>
        <taxon>Pezizomycotina</taxon>
        <taxon>Sordariomycetes</taxon>
        <taxon>Sordariomycetidae</taxon>
        <taxon>Calosphaeriales</taxon>
        <taxon>Pleurostomataceae</taxon>
        <taxon>Pleurostoma</taxon>
    </lineage>
</organism>
<feature type="compositionally biased region" description="Pro residues" evidence="1">
    <location>
        <begin position="86"/>
        <end position="95"/>
    </location>
</feature>
<proteinExistence type="predicted"/>
<gene>
    <name evidence="2" type="ORF">NKR23_g11390</name>
</gene>